<dbReference type="EMBL" id="JAUFQY010000001">
    <property type="protein sequence ID" value="MDN3700146.1"/>
    <property type="molecule type" value="Genomic_DNA"/>
</dbReference>
<dbReference type="PANTHER" id="PTHR42756">
    <property type="entry name" value="TRANSCRIPTIONAL REGULATOR, MARR"/>
    <property type="match status" value="1"/>
</dbReference>
<dbReference type="SMART" id="SM00347">
    <property type="entry name" value="HTH_MARR"/>
    <property type="match status" value="1"/>
</dbReference>
<dbReference type="InterPro" id="IPR000835">
    <property type="entry name" value="HTH_MarR-typ"/>
</dbReference>
<evidence type="ECO:0000313" key="5">
    <source>
        <dbReference type="EMBL" id="MDN3700146.1"/>
    </source>
</evidence>
<dbReference type="PROSITE" id="PS50995">
    <property type="entry name" value="HTH_MARR_2"/>
    <property type="match status" value="1"/>
</dbReference>
<dbReference type="Pfam" id="PF12802">
    <property type="entry name" value="MarR_2"/>
    <property type="match status" value="1"/>
</dbReference>
<keyword evidence="6" id="KW-1185">Reference proteome</keyword>
<reference evidence="6" key="1">
    <citation type="journal article" date="2019" name="Int. J. Syst. Evol. Microbiol.">
        <title>The Global Catalogue of Microorganisms (GCM) 10K type strain sequencing project: providing services to taxonomists for standard genome sequencing and annotation.</title>
        <authorList>
            <consortium name="The Broad Institute Genomics Platform"/>
            <consortium name="The Broad Institute Genome Sequencing Center for Infectious Disease"/>
            <person name="Wu L."/>
            <person name="Ma J."/>
        </authorList>
    </citation>
    <scope>NUCLEOTIDE SEQUENCE [LARGE SCALE GENOMIC DNA]</scope>
    <source>
        <strain evidence="6">CECT 7226</strain>
    </source>
</reference>
<dbReference type="InterPro" id="IPR036388">
    <property type="entry name" value="WH-like_DNA-bd_sf"/>
</dbReference>
<keyword evidence="3" id="KW-0804">Transcription</keyword>
<evidence type="ECO:0000256" key="2">
    <source>
        <dbReference type="ARBA" id="ARBA00023125"/>
    </source>
</evidence>
<comment type="caution">
    <text evidence="5">The sequence shown here is derived from an EMBL/GenBank/DDBJ whole genome shotgun (WGS) entry which is preliminary data.</text>
</comment>
<dbReference type="Proteomes" id="UP001223712">
    <property type="component" value="Unassembled WGS sequence"/>
</dbReference>
<proteinExistence type="predicted"/>
<dbReference type="RefSeq" id="WP_261838997.1">
    <property type="nucleotide sequence ID" value="NZ_AP025458.1"/>
</dbReference>
<keyword evidence="1" id="KW-0805">Transcription regulation</keyword>
<dbReference type="PRINTS" id="PR00598">
    <property type="entry name" value="HTHMARR"/>
</dbReference>
<protein>
    <submittedName>
        <fullName evidence="5">MarR family transcriptional regulator</fullName>
    </submittedName>
</protein>
<sequence length="159" mass="17997">MNISIEEVIEQWLSVDMKLNRDTVELATFFVRFGSLLSDIRNNFCKGYGVNVSEFDVLATLFRSGIPFELTAKELKERTLLPSSGALSNRIERLDNKGLVARRHDAIDKRSVIISLTNDGIELMSNASPEFFDEIGKLFKGLNETQISQLKLIFNQLLP</sequence>
<gene>
    <name evidence="5" type="ORF">QWY96_03125</name>
</gene>
<dbReference type="InterPro" id="IPR036390">
    <property type="entry name" value="WH_DNA-bd_sf"/>
</dbReference>
<evidence type="ECO:0000256" key="1">
    <source>
        <dbReference type="ARBA" id="ARBA00023015"/>
    </source>
</evidence>
<evidence type="ECO:0000313" key="6">
    <source>
        <dbReference type="Proteomes" id="UP001223712"/>
    </source>
</evidence>
<evidence type="ECO:0000256" key="3">
    <source>
        <dbReference type="ARBA" id="ARBA00023163"/>
    </source>
</evidence>
<dbReference type="SUPFAM" id="SSF46785">
    <property type="entry name" value="Winged helix' DNA-binding domain"/>
    <property type="match status" value="1"/>
</dbReference>
<dbReference type="PANTHER" id="PTHR42756:SF1">
    <property type="entry name" value="TRANSCRIPTIONAL REPRESSOR OF EMRAB OPERON"/>
    <property type="match status" value="1"/>
</dbReference>
<dbReference type="Gene3D" id="1.10.10.10">
    <property type="entry name" value="Winged helix-like DNA-binding domain superfamily/Winged helix DNA-binding domain"/>
    <property type="match status" value="1"/>
</dbReference>
<evidence type="ECO:0000259" key="4">
    <source>
        <dbReference type="PROSITE" id="PS50995"/>
    </source>
</evidence>
<organism evidence="5 6">
    <name type="scientific">Vibrio artabrorum</name>
    <dbReference type="NCBI Taxonomy" id="446374"/>
    <lineage>
        <taxon>Bacteria</taxon>
        <taxon>Pseudomonadati</taxon>
        <taxon>Pseudomonadota</taxon>
        <taxon>Gammaproteobacteria</taxon>
        <taxon>Vibrionales</taxon>
        <taxon>Vibrionaceae</taxon>
        <taxon>Vibrio</taxon>
    </lineage>
</organism>
<accession>A0ABT8CEK2</accession>
<feature type="domain" description="HTH marR-type" evidence="4">
    <location>
        <begin position="23"/>
        <end position="159"/>
    </location>
</feature>
<keyword evidence="2" id="KW-0238">DNA-binding</keyword>
<name>A0ABT8CEK2_9VIBR</name>